<dbReference type="RefSeq" id="WP_150401371.1">
    <property type="nucleotide sequence ID" value="NZ_VXLC01000003.1"/>
</dbReference>
<comment type="caution">
    <text evidence="1">The sequence shown here is derived from an EMBL/GenBank/DDBJ whole genome shotgun (WGS) entry which is preliminary data.</text>
</comment>
<gene>
    <name evidence="1" type="ORF">F3087_08920</name>
</gene>
<dbReference type="SUPFAM" id="SSF48264">
    <property type="entry name" value="Cytochrome P450"/>
    <property type="match status" value="2"/>
</dbReference>
<evidence type="ECO:0000313" key="2">
    <source>
        <dbReference type="Proteomes" id="UP000323876"/>
    </source>
</evidence>
<dbReference type="PROSITE" id="PS00086">
    <property type="entry name" value="CYTOCHROME_P450"/>
    <property type="match status" value="1"/>
</dbReference>
<reference evidence="1 2" key="1">
    <citation type="submission" date="2019-09" db="EMBL/GenBank/DDBJ databases">
        <authorList>
            <person name="Wang X."/>
        </authorList>
    </citation>
    <scope>NUCLEOTIDE SEQUENCE [LARGE SCALE GENOMIC DNA]</scope>
    <source>
        <strain evidence="1 2">CICC 11023</strain>
    </source>
</reference>
<protein>
    <recommendedName>
        <fullName evidence="3">Cytochrome P450</fullName>
    </recommendedName>
</protein>
<dbReference type="GO" id="GO:0020037">
    <property type="term" value="F:heme binding"/>
    <property type="evidence" value="ECO:0007669"/>
    <property type="project" value="InterPro"/>
</dbReference>
<organism evidence="1 2">
    <name type="scientific">Nocardia colli</name>
    <dbReference type="NCBI Taxonomy" id="2545717"/>
    <lineage>
        <taxon>Bacteria</taxon>
        <taxon>Bacillati</taxon>
        <taxon>Actinomycetota</taxon>
        <taxon>Actinomycetes</taxon>
        <taxon>Mycobacteriales</taxon>
        <taxon>Nocardiaceae</taxon>
        <taxon>Nocardia</taxon>
    </lineage>
</organism>
<sequence>MVMPGEVRAEIGWWRALVDRDLPTALVARAQRGGGLMRIRVPLPGRFWLLTEPALIDRVLRTGATEFDKGGAIYRIIRTATGDEGLFVVNDPHTIFRHVAAGTELAGRRMHPGDQLFIALGPARLPFGTGKRKCIGEPVALLTGAPSIAVLVQRFGHWQRTRPGNRQVRYATTAPPRHSAITFTR</sequence>
<evidence type="ECO:0008006" key="3">
    <source>
        <dbReference type="Google" id="ProtNLM"/>
    </source>
</evidence>
<dbReference type="Proteomes" id="UP000323876">
    <property type="component" value="Unassembled WGS sequence"/>
</dbReference>
<keyword evidence="2" id="KW-1185">Reference proteome</keyword>
<dbReference type="GO" id="GO:0004497">
    <property type="term" value="F:monooxygenase activity"/>
    <property type="evidence" value="ECO:0007669"/>
    <property type="project" value="InterPro"/>
</dbReference>
<dbReference type="InterPro" id="IPR017972">
    <property type="entry name" value="Cyt_P450_CS"/>
</dbReference>
<dbReference type="AlphaFoldDB" id="A0A5N0EJG7"/>
<dbReference type="InterPro" id="IPR036396">
    <property type="entry name" value="Cyt_P450_sf"/>
</dbReference>
<dbReference type="GO" id="GO:0016705">
    <property type="term" value="F:oxidoreductase activity, acting on paired donors, with incorporation or reduction of molecular oxygen"/>
    <property type="evidence" value="ECO:0007669"/>
    <property type="project" value="InterPro"/>
</dbReference>
<accession>A0A5N0EJG7</accession>
<dbReference type="Gene3D" id="1.10.630.10">
    <property type="entry name" value="Cytochrome P450"/>
    <property type="match status" value="1"/>
</dbReference>
<dbReference type="GO" id="GO:0005506">
    <property type="term" value="F:iron ion binding"/>
    <property type="evidence" value="ECO:0007669"/>
    <property type="project" value="InterPro"/>
</dbReference>
<dbReference type="OrthoDB" id="9936277at2"/>
<name>A0A5N0EJG7_9NOCA</name>
<proteinExistence type="predicted"/>
<dbReference type="EMBL" id="VXLC01000003">
    <property type="protein sequence ID" value="KAA8889096.1"/>
    <property type="molecule type" value="Genomic_DNA"/>
</dbReference>
<evidence type="ECO:0000313" key="1">
    <source>
        <dbReference type="EMBL" id="KAA8889096.1"/>
    </source>
</evidence>